<dbReference type="Proteomes" id="UP000092460">
    <property type="component" value="Unassembled WGS sequence"/>
</dbReference>
<dbReference type="GO" id="GO:0016226">
    <property type="term" value="P:iron-sulfur cluster assembly"/>
    <property type="evidence" value="ECO:0007669"/>
    <property type="project" value="InterPro"/>
</dbReference>
<dbReference type="GO" id="GO:0008199">
    <property type="term" value="F:ferric iron binding"/>
    <property type="evidence" value="ECO:0007669"/>
    <property type="project" value="InterPro"/>
</dbReference>
<keyword evidence="2" id="KW-0813">Transport</keyword>
<dbReference type="GO" id="GO:0051537">
    <property type="term" value="F:2 iron, 2 sulfur cluster binding"/>
    <property type="evidence" value="ECO:0007669"/>
    <property type="project" value="TreeGrafter"/>
</dbReference>
<evidence type="ECO:0000256" key="3">
    <source>
        <dbReference type="ARBA" id="ARBA00023004"/>
    </source>
</evidence>
<protein>
    <recommendedName>
        <fullName evidence="6">Ferroxidase</fullName>
    </recommendedName>
</protein>
<evidence type="ECO:0000313" key="5">
    <source>
        <dbReference type="Proteomes" id="UP000092460"/>
    </source>
</evidence>
<dbReference type="EMBL" id="JXJN01022268">
    <property type="status" value="NOT_ANNOTATED_CDS"/>
    <property type="molecule type" value="Genomic_DNA"/>
</dbReference>
<evidence type="ECO:0008006" key="6">
    <source>
        <dbReference type="Google" id="ProtNLM"/>
    </source>
</evidence>
<dbReference type="GO" id="GO:0006826">
    <property type="term" value="P:iron ion transport"/>
    <property type="evidence" value="ECO:0007669"/>
    <property type="project" value="UniProtKB-KW"/>
</dbReference>
<evidence type="ECO:0000313" key="4">
    <source>
        <dbReference type="EnsemblMetazoa" id="GPPI043549-PA"/>
    </source>
</evidence>
<dbReference type="GO" id="GO:0006879">
    <property type="term" value="P:intracellular iron ion homeostasis"/>
    <property type="evidence" value="ECO:0007669"/>
    <property type="project" value="TreeGrafter"/>
</dbReference>
<dbReference type="PANTHER" id="PTHR16821:SF2">
    <property type="entry name" value="FRATAXIN, MITOCHONDRIAL"/>
    <property type="match status" value="1"/>
</dbReference>
<evidence type="ECO:0000256" key="1">
    <source>
        <dbReference type="ARBA" id="ARBA00008183"/>
    </source>
</evidence>
<dbReference type="EnsemblMetazoa" id="GPPI043549-RA">
    <property type="protein sequence ID" value="GPPI043549-PA"/>
    <property type="gene ID" value="GPPI043549"/>
</dbReference>
<dbReference type="Gene3D" id="3.30.920.10">
    <property type="entry name" value="Frataxin/CyaY"/>
    <property type="match status" value="1"/>
</dbReference>
<name>A0A1B0BXK7_9MUSC</name>
<keyword evidence="3" id="KW-0408">Iron</keyword>
<dbReference type="GO" id="GO:0004322">
    <property type="term" value="F:ferroxidase activity"/>
    <property type="evidence" value="ECO:0007669"/>
    <property type="project" value="TreeGrafter"/>
</dbReference>
<keyword evidence="2" id="KW-0410">Iron transport</keyword>
<reference evidence="5" key="1">
    <citation type="submission" date="2015-01" db="EMBL/GenBank/DDBJ databases">
        <authorList>
            <person name="Aksoy S."/>
            <person name="Warren W."/>
            <person name="Wilson R.K."/>
        </authorList>
    </citation>
    <scope>NUCLEOTIDE SEQUENCE [LARGE SCALE GENOMIC DNA]</scope>
    <source>
        <strain evidence="5">IAEA</strain>
    </source>
</reference>
<dbReference type="VEuPathDB" id="VectorBase:GPPI043549"/>
<dbReference type="InterPro" id="IPR036524">
    <property type="entry name" value="Frataxin/CyaY_sf"/>
</dbReference>
<dbReference type="PROSITE" id="PS50810">
    <property type="entry name" value="FRATAXIN_2"/>
    <property type="match status" value="1"/>
</dbReference>
<dbReference type="GO" id="GO:0008198">
    <property type="term" value="F:ferrous iron binding"/>
    <property type="evidence" value="ECO:0007669"/>
    <property type="project" value="TreeGrafter"/>
</dbReference>
<dbReference type="AlphaFoldDB" id="A0A1B0BXK7"/>
<keyword evidence="2" id="KW-0406">Ion transport</keyword>
<comment type="similarity">
    <text evidence="1">Belongs to the frataxin family.</text>
</comment>
<organism evidence="4 5">
    <name type="scientific">Glossina palpalis gambiensis</name>
    <dbReference type="NCBI Taxonomy" id="67801"/>
    <lineage>
        <taxon>Eukaryota</taxon>
        <taxon>Metazoa</taxon>
        <taxon>Ecdysozoa</taxon>
        <taxon>Arthropoda</taxon>
        <taxon>Hexapoda</taxon>
        <taxon>Insecta</taxon>
        <taxon>Pterygota</taxon>
        <taxon>Neoptera</taxon>
        <taxon>Endopterygota</taxon>
        <taxon>Diptera</taxon>
        <taxon>Brachycera</taxon>
        <taxon>Muscomorpha</taxon>
        <taxon>Hippoboscoidea</taxon>
        <taxon>Glossinidae</taxon>
        <taxon>Glossina</taxon>
    </lineage>
</organism>
<dbReference type="SMART" id="SM01219">
    <property type="entry name" value="Frataxin_Cyay"/>
    <property type="match status" value="1"/>
</dbReference>
<dbReference type="SUPFAM" id="SSF55387">
    <property type="entry name" value="Frataxin/Nqo15-like"/>
    <property type="match status" value="1"/>
</dbReference>
<dbReference type="PANTHER" id="PTHR16821">
    <property type="entry name" value="FRATAXIN"/>
    <property type="match status" value="1"/>
</dbReference>
<reference evidence="4" key="2">
    <citation type="submission" date="2020-05" db="UniProtKB">
        <authorList>
            <consortium name="EnsemblMetazoa"/>
        </authorList>
    </citation>
    <scope>IDENTIFICATION</scope>
    <source>
        <strain evidence="4">IAEA</strain>
    </source>
</reference>
<keyword evidence="5" id="KW-1185">Reference proteome</keyword>
<evidence type="ECO:0000256" key="2">
    <source>
        <dbReference type="ARBA" id="ARBA00022496"/>
    </source>
</evidence>
<dbReference type="GO" id="GO:0005739">
    <property type="term" value="C:mitochondrion"/>
    <property type="evidence" value="ECO:0007669"/>
    <property type="project" value="TreeGrafter"/>
</dbReference>
<proteinExistence type="inferred from homology"/>
<dbReference type="Pfam" id="PF01491">
    <property type="entry name" value="Frataxin_Cyay"/>
    <property type="match status" value="1"/>
</dbReference>
<dbReference type="PRINTS" id="PR00904">
    <property type="entry name" value="FRATAXIN"/>
</dbReference>
<sequence>MSIFLIRQTIQVILILHLSIKNLYGNRDRSLPISARPSKPLNVKKVIGSLQLKGFYNIPRRLISSVASFDTVTKCQATSVSGAFKVTRISNESDGELTVNLGPKHGVYVINPQTPNRQIWLSLPFSGPKRYDFVGPKTGEKGEWLYRHDDETLHDSLQQELQPIFKDQKLDLSELPYSS</sequence>
<dbReference type="InterPro" id="IPR002908">
    <property type="entry name" value="Frataxin/CyaY"/>
</dbReference>
<dbReference type="STRING" id="67801.A0A1B0BXK7"/>
<accession>A0A1B0BXK7</accession>
<dbReference type="GO" id="GO:0034986">
    <property type="term" value="F:iron chaperone activity"/>
    <property type="evidence" value="ECO:0007669"/>
    <property type="project" value="TreeGrafter"/>
</dbReference>